<dbReference type="GO" id="GO:0006355">
    <property type="term" value="P:regulation of DNA-templated transcription"/>
    <property type="evidence" value="ECO:0007669"/>
    <property type="project" value="InterPro"/>
</dbReference>
<evidence type="ECO:0000256" key="2">
    <source>
        <dbReference type="ARBA" id="ARBA00023015"/>
    </source>
</evidence>
<accession>W4KMH6</accession>
<feature type="domain" description="RFX-type winged-helix" evidence="6">
    <location>
        <begin position="327"/>
        <end position="403"/>
    </location>
</feature>
<dbReference type="PANTHER" id="PTHR22970:SF14">
    <property type="entry name" value="AT-RICH INTERACTIVE DOMAIN-CONTAINING PROTEIN 2"/>
    <property type="match status" value="1"/>
</dbReference>
<evidence type="ECO:0000256" key="3">
    <source>
        <dbReference type="ARBA" id="ARBA00023163"/>
    </source>
</evidence>
<dbReference type="InParanoid" id="W4KMH6"/>
<keyword evidence="2" id="KW-0805">Transcription regulation</keyword>
<dbReference type="EMBL" id="KI925454">
    <property type="protein sequence ID" value="ETW87017.1"/>
    <property type="molecule type" value="Genomic_DNA"/>
</dbReference>
<feature type="compositionally biased region" description="Polar residues" evidence="5">
    <location>
        <begin position="481"/>
        <end position="492"/>
    </location>
</feature>
<evidence type="ECO:0000256" key="5">
    <source>
        <dbReference type="SAM" id="MobiDB-lite"/>
    </source>
</evidence>
<protein>
    <recommendedName>
        <fullName evidence="6">RFX-type winged-helix domain-containing protein</fullName>
    </recommendedName>
</protein>
<dbReference type="PANTHER" id="PTHR22970">
    <property type="entry name" value="AT-RICH INTERACTIVE DOMAIN-CONTAINING PROTEIN 2"/>
    <property type="match status" value="1"/>
</dbReference>
<dbReference type="RefSeq" id="XP_009540969.1">
    <property type="nucleotide sequence ID" value="XM_009542674.1"/>
</dbReference>
<dbReference type="HOGENOM" id="CLU_028353_0_0_1"/>
<dbReference type="Proteomes" id="UP000030671">
    <property type="component" value="Unassembled WGS sequence"/>
</dbReference>
<gene>
    <name evidence="7" type="ORF">HETIRDRAFT_305370</name>
</gene>
<dbReference type="PROSITE" id="PS51526">
    <property type="entry name" value="RFX_DBD"/>
    <property type="match status" value="1"/>
</dbReference>
<dbReference type="GeneID" id="20669320"/>
<keyword evidence="8" id="KW-1185">Reference proteome</keyword>
<evidence type="ECO:0000313" key="7">
    <source>
        <dbReference type="EMBL" id="ETW87017.1"/>
    </source>
</evidence>
<dbReference type="STRING" id="747525.W4KMH6"/>
<reference evidence="7 8" key="1">
    <citation type="journal article" date="2012" name="New Phytol.">
        <title>Insight into trade-off between wood decay and parasitism from the genome of a fungal forest pathogen.</title>
        <authorList>
            <person name="Olson A."/>
            <person name="Aerts A."/>
            <person name="Asiegbu F."/>
            <person name="Belbahri L."/>
            <person name="Bouzid O."/>
            <person name="Broberg A."/>
            <person name="Canback B."/>
            <person name="Coutinho P.M."/>
            <person name="Cullen D."/>
            <person name="Dalman K."/>
            <person name="Deflorio G."/>
            <person name="van Diepen L.T."/>
            <person name="Dunand C."/>
            <person name="Duplessis S."/>
            <person name="Durling M."/>
            <person name="Gonthier P."/>
            <person name="Grimwood J."/>
            <person name="Fossdal C.G."/>
            <person name="Hansson D."/>
            <person name="Henrissat B."/>
            <person name="Hietala A."/>
            <person name="Himmelstrand K."/>
            <person name="Hoffmeister D."/>
            <person name="Hogberg N."/>
            <person name="James T.Y."/>
            <person name="Karlsson M."/>
            <person name="Kohler A."/>
            <person name="Kues U."/>
            <person name="Lee Y.H."/>
            <person name="Lin Y.C."/>
            <person name="Lind M."/>
            <person name="Lindquist E."/>
            <person name="Lombard V."/>
            <person name="Lucas S."/>
            <person name="Lunden K."/>
            <person name="Morin E."/>
            <person name="Murat C."/>
            <person name="Park J."/>
            <person name="Raffaello T."/>
            <person name="Rouze P."/>
            <person name="Salamov A."/>
            <person name="Schmutz J."/>
            <person name="Solheim H."/>
            <person name="Stahlberg J."/>
            <person name="Velez H."/>
            <person name="de Vries R.P."/>
            <person name="Wiebenga A."/>
            <person name="Woodward S."/>
            <person name="Yakovlev I."/>
            <person name="Garbelotto M."/>
            <person name="Martin F."/>
            <person name="Grigoriev I.V."/>
            <person name="Stenlid J."/>
        </authorList>
    </citation>
    <scope>NUCLEOTIDE SEQUENCE [LARGE SCALE GENOMIC DNA]</scope>
    <source>
        <strain evidence="7 8">TC 32-1</strain>
    </source>
</reference>
<evidence type="ECO:0000256" key="4">
    <source>
        <dbReference type="ARBA" id="ARBA00023242"/>
    </source>
</evidence>
<organism evidence="7 8">
    <name type="scientific">Heterobasidion irregulare (strain TC 32-1)</name>
    <dbReference type="NCBI Taxonomy" id="747525"/>
    <lineage>
        <taxon>Eukaryota</taxon>
        <taxon>Fungi</taxon>
        <taxon>Dikarya</taxon>
        <taxon>Basidiomycota</taxon>
        <taxon>Agaricomycotina</taxon>
        <taxon>Agaricomycetes</taxon>
        <taxon>Russulales</taxon>
        <taxon>Bondarzewiaceae</taxon>
        <taxon>Heterobasidion</taxon>
        <taxon>Heterobasidion annosum species complex</taxon>
    </lineage>
</organism>
<dbReference type="eggNOG" id="ENOG502QVTM">
    <property type="taxonomic scope" value="Eukaryota"/>
</dbReference>
<dbReference type="InterPro" id="IPR003150">
    <property type="entry name" value="DNA-bd_RFX"/>
</dbReference>
<dbReference type="AlphaFoldDB" id="W4KMH6"/>
<keyword evidence="1" id="KW-0156">Chromatin regulator</keyword>
<dbReference type="InterPro" id="IPR052406">
    <property type="entry name" value="Chromatin_Remodeling_Comp"/>
</dbReference>
<dbReference type="FunCoup" id="W4KMH6">
    <property type="interactions" value="9"/>
</dbReference>
<dbReference type="GO" id="GO:0016586">
    <property type="term" value="C:RSC-type complex"/>
    <property type="evidence" value="ECO:0007669"/>
    <property type="project" value="TreeGrafter"/>
</dbReference>
<dbReference type="GO" id="GO:0006325">
    <property type="term" value="P:chromatin organization"/>
    <property type="evidence" value="ECO:0007669"/>
    <property type="project" value="UniProtKB-KW"/>
</dbReference>
<keyword evidence="3" id="KW-0804">Transcription</keyword>
<name>W4KMH6_HETIT</name>
<proteinExistence type="predicted"/>
<evidence type="ECO:0000256" key="1">
    <source>
        <dbReference type="ARBA" id="ARBA00022853"/>
    </source>
</evidence>
<dbReference type="GO" id="GO:0003677">
    <property type="term" value="F:DNA binding"/>
    <property type="evidence" value="ECO:0007669"/>
    <property type="project" value="InterPro"/>
</dbReference>
<evidence type="ECO:0000313" key="8">
    <source>
        <dbReference type="Proteomes" id="UP000030671"/>
    </source>
</evidence>
<dbReference type="OrthoDB" id="338531at2759"/>
<sequence>MLGASLTPEPMFSSCCLSLGWYTETTPNNRMVLSLRSGIHSEIGWAFDRLTRLCHNEQFTLRAIPGLTDALFEWPEWYIAHGQGANARLASLFSLSPEEERKRRHGLEALFVMRNAAVNVENAEELAAHQRTRGLITSALYQVAPDTDTNAEFLLHILEILHFMAHAFPLPPPSAPRESNIVPALTELAGRTTNRSLILASLTALNLLLANPGGPGHLTPTSPALGACLRYIALLSDKVLVDVSVNYLYTHLSHPPLAQAFLLHPDMPGTLKLLVSVIISEQQDDVVVQEVGEPVYTAPSIASTTRNHELTKVELEALVGMPEPQRCYEWMRAMFVANPQGELTQVDFWNLYKDIFVPFQDRYHLLVASDVIKNVNVVFPQAQAMVLPGPPQKFVVRGVDRRKEENASERFQCRWYRSQCPCPALSSSGELYDHVLEHINEIEESEKECVWSTCLHPSSPKPHLRAHILTHLPSAQPPQRHPSQSDTVTLPSQAYPYPTPDPTTRPLPPPRRTTVTYRNPRPNPPSAALTALLCVRILFRTSFMAIESAPRVDADHFGFPGIVEETDQEETEVQIVAEEEGMKRGEKAFVGVRRLLEGVRIQEEALMGWVTEMIQAVL</sequence>
<feature type="region of interest" description="Disordered" evidence="5">
    <location>
        <begin position="473"/>
        <end position="522"/>
    </location>
</feature>
<keyword evidence="4" id="KW-0539">Nucleus</keyword>
<evidence type="ECO:0000259" key="6">
    <source>
        <dbReference type="PROSITE" id="PS51526"/>
    </source>
</evidence>
<dbReference type="KEGG" id="hir:HETIRDRAFT_305370"/>
<feature type="compositionally biased region" description="Pro residues" evidence="5">
    <location>
        <begin position="497"/>
        <end position="511"/>
    </location>
</feature>